<comment type="caution">
    <text evidence="1">The sequence shown here is derived from an EMBL/GenBank/DDBJ whole genome shotgun (WGS) entry which is preliminary data.</text>
</comment>
<accession>A0A438JAB8</accession>
<evidence type="ECO:0000313" key="1">
    <source>
        <dbReference type="EMBL" id="RVX05908.1"/>
    </source>
</evidence>
<evidence type="ECO:0000313" key="2">
    <source>
        <dbReference type="Proteomes" id="UP000288805"/>
    </source>
</evidence>
<reference evidence="1 2" key="1">
    <citation type="journal article" date="2018" name="PLoS Genet.">
        <title>Population sequencing reveals clonal diversity and ancestral inbreeding in the grapevine cultivar Chardonnay.</title>
        <authorList>
            <person name="Roach M.J."/>
            <person name="Johnson D.L."/>
            <person name="Bohlmann J."/>
            <person name="van Vuuren H.J."/>
            <person name="Jones S.J."/>
            <person name="Pretorius I.S."/>
            <person name="Schmidt S.A."/>
            <person name="Borneman A.R."/>
        </authorList>
    </citation>
    <scope>NUCLEOTIDE SEQUENCE [LARGE SCALE GENOMIC DNA]</scope>
    <source>
        <strain evidence="2">cv. Chardonnay</strain>
        <tissue evidence="1">Leaf</tissue>
    </source>
</reference>
<name>A0A438JAB8_VITVI</name>
<gene>
    <name evidence="1" type="ORF">CK203_023749</name>
</gene>
<proteinExistence type="predicted"/>
<protein>
    <submittedName>
        <fullName evidence="1">Uncharacterized protein</fullName>
    </submittedName>
</protein>
<dbReference type="AlphaFoldDB" id="A0A438JAB8"/>
<dbReference type="EMBL" id="QGNW01000054">
    <property type="protein sequence ID" value="RVX05908.1"/>
    <property type="molecule type" value="Genomic_DNA"/>
</dbReference>
<dbReference type="Proteomes" id="UP000288805">
    <property type="component" value="Unassembled WGS sequence"/>
</dbReference>
<sequence>MEGTKKVDLIKRWMKDGFIRTLSEGEDIVQDLLNAFLLGSFGNGDSVQMRDEIRFNNLEDLVVEDCSEINNILSHNVPAKDANPWMRFLPNLKLSLHYMPKLVSSSGGSPFAPKLEWLSVYASKPG</sequence>
<organism evidence="1 2">
    <name type="scientific">Vitis vinifera</name>
    <name type="common">Grape</name>
    <dbReference type="NCBI Taxonomy" id="29760"/>
    <lineage>
        <taxon>Eukaryota</taxon>
        <taxon>Viridiplantae</taxon>
        <taxon>Streptophyta</taxon>
        <taxon>Embryophyta</taxon>
        <taxon>Tracheophyta</taxon>
        <taxon>Spermatophyta</taxon>
        <taxon>Magnoliopsida</taxon>
        <taxon>eudicotyledons</taxon>
        <taxon>Gunneridae</taxon>
        <taxon>Pentapetalae</taxon>
        <taxon>rosids</taxon>
        <taxon>Vitales</taxon>
        <taxon>Vitaceae</taxon>
        <taxon>Viteae</taxon>
        <taxon>Vitis</taxon>
    </lineage>
</organism>